<gene>
    <name evidence="2" type="primary">MDM12_2</name>
    <name evidence="2" type="ORF">H4R20_006055</name>
</gene>
<keyword evidence="2" id="KW-0808">Transferase</keyword>
<dbReference type="Proteomes" id="UP001140094">
    <property type="component" value="Unassembled WGS sequence"/>
</dbReference>
<feature type="compositionally biased region" description="Basic and acidic residues" evidence="1">
    <location>
        <begin position="660"/>
        <end position="669"/>
    </location>
</feature>
<dbReference type="GO" id="GO:0000285">
    <property type="term" value="F:1-phosphatidylinositol-3-phosphate 5-kinase activity"/>
    <property type="evidence" value="ECO:0007669"/>
    <property type="project" value="UniProtKB-EC"/>
</dbReference>
<feature type="region of interest" description="Disordered" evidence="1">
    <location>
        <begin position="626"/>
        <end position="669"/>
    </location>
</feature>
<dbReference type="EC" id="2.7.1.150" evidence="2"/>
<feature type="region of interest" description="Disordered" evidence="1">
    <location>
        <begin position="368"/>
        <end position="394"/>
    </location>
</feature>
<feature type="compositionally biased region" description="Polar residues" evidence="1">
    <location>
        <begin position="94"/>
        <end position="103"/>
    </location>
</feature>
<feature type="region of interest" description="Disordered" evidence="1">
    <location>
        <begin position="406"/>
        <end position="440"/>
    </location>
</feature>
<feature type="compositionally biased region" description="Low complexity" evidence="1">
    <location>
        <begin position="226"/>
        <end position="236"/>
    </location>
</feature>
<dbReference type="AlphaFoldDB" id="A0A9W8LQK2"/>
<accession>A0A9W8LQK2</accession>
<evidence type="ECO:0000313" key="3">
    <source>
        <dbReference type="Proteomes" id="UP001140094"/>
    </source>
</evidence>
<protein>
    <submittedName>
        <fullName evidence="2">Mitochondrial distribution and morphology protein 12</fullName>
        <ecNumber evidence="2">2.7.1.150</ecNumber>
    </submittedName>
</protein>
<feature type="compositionally biased region" description="Low complexity" evidence="1">
    <location>
        <begin position="55"/>
        <end position="69"/>
    </location>
</feature>
<organism evidence="2 3">
    <name type="scientific">Coemansia guatemalensis</name>
    <dbReference type="NCBI Taxonomy" id="2761395"/>
    <lineage>
        <taxon>Eukaryota</taxon>
        <taxon>Fungi</taxon>
        <taxon>Fungi incertae sedis</taxon>
        <taxon>Zoopagomycota</taxon>
        <taxon>Kickxellomycotina</taxon>
        <taxon>Kickxellomycetes</taxon>
        <taxon>Kickxellales</taxon>
        <taxon>Kickxellaceae</taxon>
        <taxon>Coemansia</taxon>
    </lineage>
</organism>
<feature type="region of interest" description="Disordered" evidence="1">
    <location>
        <begin position="194"/>
        <end position="305"/>
    </location>
</feature>
<keyword evidence="3" id="KW-1185">Reference proteome</keyword>
<feature type="compositionally biased region" description="Polar residues" evidence="1">
    <location>
        <begin position="648"/>
        <end position="659"/>
    </location>
</feature>
<evidence type="ECO:0000256" key="1">
    <source>
        <dbReference type="SAM" id="MobiDB-lite"/>
    </source>
</evidence>
<dbReference type="EMBL" id="JANBUO010002356">
    <property type="protein sequence ID" value="KAJ2794939.1"/>
    <property type="molecule type" value="Genomic_DNA"/>
</dbReference>
<feature type="non-terminal residue" evidence="2">
    <location>
        <position position="669"/>
    </location>
</feature>
<comment type="caution">
    <text evidence="2">The sequence shown here is derived from an EMBL/GenBank/DDBJ whole genome shotgun (WGS) entry which is preliminary data.</text>
</comment>
<feature type="compositionally biased region" description="Low complexity" evidence="1">
    <location>
        <begin position="284"/>
        <end position="305"/>
    </location>
</feature>
<feature type="region of interest" description="Disordered" evidence="1">
    <location>
        <begin position="1"/>
        <end position="177"/>
    </location>
</feature>
<proteinExistence type="predicted"/>
<name>A0A9W8LQK2_9FUNG</name>
<feature type="compositionally biased region" description="Low complexity" evidence="1">
    <location>
        <begin position="255"/>
        <end position="270"/>
    </location>
</feature>
<feature type="compositionally biased region" description="Basic and acidic residues" evidence="1">
    <location>
        <begin position="413"/>
        <end position="429"/>
    </location>
</feature>
<reference evidence="2" key="1">
    <citation type="submission" date="2022-07" db="EMBL/GenBank/DDBJ databases">
        <title>Phylogenomic reconstructions and comparative analyses of Kickxellomycotina fungi.</title>
        <authorList>
            <person name="Reynolds N.K."/>
            <person name="Stajich J.E."/>
            <person name="Barry K."/>
            <person name="Grigoriev I.V."/>
            <person name="Crous P."/>
            <person name="Smith M.E."/>
        </authorList>
    </citation>
    <scope>NUCLEOTIDE SEQUENCE</scope>
    <source>
        <strain evidence="2">NRRL 1565</strain>
    </source>
</reference>
<sequence length="669" mass="71146">MNMLLPAAAQYISQHPKRPSMPQVQVFYTKPTNEEPSARRPTPPRRHSYQVPPEGNSSSLLSNSAHGSSRPPQRPAHMRLPNVVPGHAGAMPGQMQSGTNSGDTAMRHRSATVSQVHTPLPGDGQAQSQPATPYHPPFPPSSSKARDAQGPVMAGENSTRDSSARKGRNASVSLRPSNIIPTLTRRLGLGFGFKSTAQADDQPGKEDAAAANSDDEAAFAGRQPKSRVVSSSSNRSSLHERAPIPPRLIIDSKSRPSLPRVGSRPGSRRVSYGKAAASLEENYSPVSASFSSRSVPMSIDSSSSSDIEIDDELPLTHSVLHTPVGTIPKSHRSSYYLDDYGSEPASADSSGAPIDLLITSPIRSLSRNPARLSQHLSSSANDSDSGAGGTRGGEVRSMLDSLRRMNSHRNPHHRDPSTSDELDTHEPDLHFGQSDTGSDAEIIGHANDREAKRAAAYLKSVVASNTDVSGAQAAEFSRDSSAASASVTTIFGLPLTKTNSTELDLDAAGTGVGSANTGTGAVTAPSGSGDSSAAMLVPQENINTIWKTISNLLMAPETSQLFQLGLDLVYPLGPTEHVIAGSPIIVRESEPSSIIAFTLLDGEFKKMLHSLFEDARNGADIGRYGYAHNDDDDTSQRSVEMFGEDSENQSPMNEFSKVTPSRDENEIIK</sequence>
<dbReference type="OrthoDB" id="158357at2759"/>
<evidence type="ECO:0000313" key="2">
    <source>
        <dbReference type="EMBL" id="KAJ2794939.1"/>
    </source>
</evidence>